<evidence type="ECO:0000313" key="1">
    <source>
        <dbReference type="EMBL" id="KAI5663761.1"/>
    </source>
</evidence>
<organism evidence="1 2">
    <name type="scientific">Catharanthus roseus</name>
    <name type="common">Madagascar periwinkle</name>
    <name type="synonym">Vinca rosea</name>
    <dbReference type="NCBI Taxonomy" id="4058"/>
    <lineage>
        <taxon>Eukaryota</taxon>
        <taxon>Viridiplantae</taxon>
        <taxon>Streptophyta</taxon>
        <taxon>Embryophyta</taxon>
        <taxon>Tracheophyta</taxon>
        <taxon>Spermatophyta</taxon>
        <taxon>Magnoliopsida</taxon>
        <taxon>eudicotyledons</taxon>
        <taxon>Gunneridae</taxon>
        <taxon>Pentapetalae</taxon>
        <taxon>asterids</taxon>
        <taxon>lamiids</taxon>
        <taxon>Gentianales</taxon>
        <taxon>Apocynaceae</taxon>
        <taxon>Rauvolfioideae</taxon>
        <taxon>Vinceae</taxon>
        <taxon>Catharanthinae</taxon>
        <taxon>Catharanthus</taxon>
    </lineage>
</organism>
<comment type="caution">
    <text evidence="1">The sequence shown here is derived from an EMBL/GenBank/DDBJ whole genome shotgun (WGS) entry which is preliminary data.</text>
</comment>
<keyword evidence="2" id="KW-1185">Reference proteome</keyword>
<reference evidence="2" key="1">
    <citation type="journal article" date="2023" name="Nat. Plants">
        <title>Single-cell RNA sequencing provides a high-resolution roadmap for understanding the multicellular compartmentation of specialized metabolism.</title>
        <authorList>
            <person name="Sun S."/>
            <person name="Shen X."/>
            <person name="Li Y."/>
            <person name="Li Y."/>
            <person name="Wang S."/>
            <person name="Li R."/>
            <person name="Zhang H."/>
            <person name="Shen G."/>
            <person name="Guo B."/>
            <person name="Wei J."/>
            <person name="Xu J."/>
            <person name="St-Pierre B."/>
            <person name="Chen S."/>
            <person name="Sun C."/>
        </authorList>
    </citation>
    <scope>NUCLEOTIDE SEQUENCE [LARGE SCALE GENOMIC DNA]</scope>
</reference>
<protein>
    <submittedName>
        <fullName evidence="1">Uncharacterized protein</fullName>
    </submittedName>
</protein>
<proteinExistence type="predicted"/>
<sequence>MPSHLENGLAHLVDEVTHFNIHRVLQSPGRSLGTCAQSSKDQNEKRGEEGPRKHTAGSRSYLGLAKKTYEHKENDALMPTDMEMMYESQALHQQARAAASALFPVAPSVIVEEVDRVVQPEVHGQIVYDNYLLHEAATRSLGEVGISMSNLGSLEPPPNWQMRGYPSSEGTSG</sequence>
<name>A0ACC0ASQ2_CATRO</name>
<dbReference type="Proteomes" id="UP001060085">
    <property type="component" value="Linkage Group LG05"/>
</dbReference>
<gene>
    <name evidence="1" type="ORF">M9H77_23084</name>
</gene>
<accession>A0ACC0ASQ2</accession>
<evidence type="ECO:0000313" key="2">
    <source>
        <dbReference type="Proteomes" id="UP001060085"/>
    </source>
</evidence>
<dbReference type="EMBL" id="CM044705">
    <property type="protein sequence ID" value="KAI5663761.1"/>
    <property type="molecule type" value="Genomic_DNA"/>
</dbReference>